<sequence>MTIGRIAVRTLVGAAVATALMGAGQAVAAGAGEPLDSYAGAGAWAYSHGTNGAVAIADTDGDSHAVYTLYDRKNTMGLRLDNHDGNGSTKYSGLDTTNYVRKVTACLNIQLNPDRCGLDDRPNDDR</sequence>
<proteinExistence type="predicted"/>
<organism evidence="2 3">
    <name type="scientific">Streptomyces venezuelae (strain ATCC 10712 / CBS 650.69 / DSM 40230 / JCM 4526 / NBRC 13096 / PD 04745)</name>
    <dbReference type="NCBI Taxonomy" id="953739"/>
    <lineage>
        <taxon>Bacteria</taxon>
        <taxon>Bacillati</taxon>
        <taxon>Actinomycetota</taxon>
        <taxon>Actinomycetes</taxon>
        <taxon>Kitasatosporales</taxon>
        <taxon>Streptomycetaceae</taxon>
        <taxon>Streptomyces</taxon>
    </lineage>
</organism>
<evidence type="ECO:0000313" key="3">
    <source>
        <dbReference type="Proteomes" id="UP000006854"/>
    </source>
</evidence>
<evidence type="ECO:0000313" key="2">
    <source>
        <dbReference type="EMBL" id="CCA59049.1"/>
    </source>
</evidence>
<feature type="chain" id="PRO_5003285147" evidence="1">
    <location>
        <begin position="29"/>
        <end position="126"/>
    </location>
</feature>
<dbReference type="eggNOG" id="ENOG50348TZ">
    <property type="taxonomic scope" value="Bacteria"/>
</dbReference>
<dbReference type="EMBL" id="FR845719">
    <property type="protein sequence ID" value="CCA59049.1"/>
    <property type="molecule type" value="Genomic_DNA"/>
</dbReference>
<keyword evidence="3" id="KW-1185">Reference proteome</keyword>
<dbReference type="HOGENOM" id="CLU_1980435_0_0_11"/>
<dbReference type="OrthoDB" id="4226500at2"/>
<protein>
    <submittedName>
        <fullName evidence="2">Uncharacterized protein</fullName>
    </submittedName>
</protein>
<dbReference type="RefSeq" id="WP_015036944.1">
    <property type="nucleotide sequence ID" value="NC_018750.1"/>
</dbReference>
<keyword evidence="1" id="KW-0732">Signal</keyword>
<dbReference type="AlphaFoldDB" id="F2R9K6"/>
<dbReference type="GeneID" id="51866316"/>
<dbReference type="Proteomes" id="UP000006854">
    <property type="component" value="Chromosome"/>
</dbReference>
<name>F2R9K6_STRVP</name>
<dbReference type="PATRIC" id="fig|953739.5.peg.977"/>
<evidence type="ECO:0000256" key="1">
    <source>
        <dbReference type="SAM" id="SignalP"/>
    </source>
</evidence>
<dbReference type="KEGG" id="sve:SVEN_5763"/>
<reference evidence="2 3" key="1">
    <citation type="journal article" date="2011" name="BMC Genomics">
        <title>Genome-wide analysis of the role of GlnR in Streptomyces venezuelae provides new insights into global nitrogen regulation in actinomycetes.</title>
        <authorList>
            <person name="Pullan S.T."/>
            <person name="Bibb M.J."/>
            <person name="Merrick M."/>
        </authorList>
    </citation>
    <scope>NUCLEOTIDE SEQUENCE [LARGE SCALE GENOMIC DNA]</scope>
    <source>
        <strain evidence="3">ATCC 10712 / CBS 650.69 / DSM 40230 / JCM 4526 / NBRC 13096 / PD 04745</strain>
    </source>
</reference>
<gene>
    <name evidence="2" type="ordered locus">SVEN_5763</name>
</gene>
<dbReference type="STRING" id="953739.SVEN_5763"/>
<accession>F2R9K6</accession>
<feature type="signal peptide" evidence="1">
    <location>
        <begin position="1"/>
        <end position="28"/>
    </location>
</feature>